<gene>
    <name evidence="4" type="ORF">Tbon_02395</name>
</gene>
<reference evidence="4 5" key="2">
    <citation type="submission" date="2019-10" db="EMBL/GenBank/DDBJ databases">
        <title>Thermopilla bonchosmolovskayae gen. nov., sp. nov., a moderately thermophilic Chloroflexi bacterium from a Chukotka hot spring (Arctic, Russia), representing a novel classis Thermopillaia, which include previously uncultivated lineage OLB14.</title>
        <authorList>
            <person name="Kochetkova T.V."/>
            <person name="Zayulina K.S."/>
            <person name="Zhigarkov V.S."/>
            <person name="Minaev N.V."/>
            <person name="Novikov A."/>
            <person name="Toshchakov S.V."/>
            <person name="Elcheninov A.G."/>
            <person name="Kublanov I.V."/>
        </authorList>
    </citation>
    <scope>NUCLEOTIDE SEQUENCE [LARGE SCALE GENOMIC DNA]</scope>
    <source>
        <strain evidence="4 5">3753O</strain>
    </source>
</reference>
<sequence>MGVTLLPTRLPKGVQDAIGRSVGGLGITPNMISLAGAGGNVAAAVLVARGQLLPAGLVYLLFSALDLVDGAVARATGKASPFGAVFDAVLDRASEAIVLAACAWYFAERGEQWQTAACFAALLGSVSVSYLRARAEVAGVPMREGLFRRQERVAVLGVGLVLGWLTAAMAVLAVLSNLTAIQRAWMLAQALRDERG</sequence>
<feature type="transmembrane region" description="Helical" evidence="3">
    <location>
        <begin position="153"/>
        <end position="175"/>
    </location>
</feature>
<evidence type="ECO:0000256" key="3">
    <source>
        <dbReference type="SAM" id="Phobius"/>
    </source>
</evidence>
<dbReference type="Proteomes" id="UP000326331">
    <property type="component" value="Chromosome"/>
</dbReference>
<dbReference type="InterPro" id="IPR048254">
    <property type="entry name" value="CDP_ALCOHOL_P_TRANSF_CS"/>
</dbReference>
<accession>A0ABX6BYX4</accession>
<comment type="similarity">
    <text evidence="2">Belongs to the CDP-alcohol phosphatidyltransferase class-I family.</text>
</comment>
<dbReference type="EMBL" id="CP042829">
    <property type="protein sequence ID" value="QFG02192.1"/>
    <property type="molecule type" value="Genomic_DNA"/>
</dbReference>
<keyword evidence="5" id="KW-1185">Reference proteome</keyword>
<reference evidence="4 5" key="1">
    <citation type="submission" date="2019-08" db="EMBL/GenBank/DDBJ databases">
        <authorList>
            <person name="Toschakov S.V."/>
        </authorList>
    </citation>
    <scope>NUCLEOTIDE SEQUENCE [LARGE SCALE GENOMIC DNA]</scope>
    <source>
        <strain evidence="4 5">3753O</strain>
    </source>
</reference>
<dbReference type="InterPro" id="IPR043130">
    <property type="entry name" value="CDP-OH_PTrfase_TM_dom"/>
</dbReference>
<proteinExistence type="inferred from homology"/>
<evidence type="ECO:0000256" key="2">
    <source>
        <dbReference type="RuleBase" id="RU003750"/>
    </source>
</evidence>
<dbReference type="PROSITE" id="PS00379">
    <property type="entry name" value="CDP_ALCOHOL_P_TRANSF"/>
    <property type="match status" value="1"/>
</dbReference>
<dbReference type="Gene3D" id="1.20.120.1760">
    <property type="match status" value="1"/>
</dbReference>
<keyword evidence="3" id="KW-1133">Transmembrane helix</keyword>
<dbReference type="Pfam" id="PF01066">
    <property type="entry name" value="CDP-OH_P_transf"/>
    <property type="match status" value="1"/>
</dbReference>
<evidence type="ECO:0000313" key="5">
    <source>
        <dbReference type="Proteomes" id="UP000326331"/>
    </source>
</evidence>
<evidence type="ECO:0000313" key="4">
    <source>
        <dbReference type="EMBL" id="QFG02192.1"/>
    </source>
</evidence>
<organism evidence="4 5">
    <name type="scientific">Tepidiforma bonchosmolovskayae</name>
    <dbReference type="NCBI Taxonomy" id="2601677"/>
    <lineage>
        <taxon>Bacteria</taxon>
        <taxon>Bacillati</taxon>
        <taxon>Chloroflexota</taxon>
        <taxon>Tepidiformia</taxon>
        <taxon>Tepidiformales</taxon>
        <taxon>Tepidiformaceae</taxon>
        <taxon>Tepidiforma</taxon>
    </lineage>
</organism>
<dbReference type="InterPro" id="IPR000462">
    <property type="entry name" value="CDP-OH_P_trans"/>
</dbReference>
<keyword evidence="3" id="KW-0472">Membrane</keyword>
<keyword evidence="1 2" id="KW-0808">Transferase</keyword>
<evidence type="ECO:0000256" key="1">
    <source>
        <dbReference type="ARBA" id="ARBA00022679"/>
    </source>
</evidence>
<name>A0ABX6BYX4_9CHLR</name>
<protein>
    <submittedName>
        <fullName evidence="4">CDP-alcohol phosphatidyltransferase family protein</fullName>
    </submittedName>
</protein>
<keyword evidence="3" id="KW-0812">Transmembrane</keyword>